<organism evidence="1">
    <name type="scientific">Pararge aegeria</name>
    <name type="common">speckled wood butterfly</name>
    <dbReference type="NCBI Taxonomy" id="116150"/>
    <lineage>
        <taxon>Eukaryota</taxon>
        <taxon>Metazoa</taxon>
        <taxon>Ecdysozoa</taxon>
        <taxon>Arthropoda</taxon>
        <taxon>Hexapoda</taxon>
        <taxon>Insecta</taxon>
        <taxon>Pterygota</taxon>
        <taxon>Neoptera</taxon>
        <taxon>Endopterygota</taxon>
        <taxon>Lepidoptera</taxon>
        <taxon>Glossata</taxon>
        <taxon>Ditrysia</taxon>
        <taxon>Papilionoidea</taxon>
        <taxon>Nymphalidae</taxon>
        <taxon>Satyrinae</taxon>
        <taxon>Satyrini</taxon>
        <taxon>Parargina</taxon>
        <taxon>Pararge</taxon>
    </lineage>
</organism>
<dbReference type="AlphaFoldDB" id="S4PTH6"/>
<evidence type="ECO:0000313" key="1">
    <source>
        <dbReference type="EMBL" id="JAA80537.1"/>
    </source>
</evidence>
<reference evidence="1" key="1">
    <citation type="journal article" date="2013" name="BMC Genomics">
        <title>Unscrambling butterfly oogenesis.</title>
        <authorList>
            <person name="Carter J.M."/>
            <person name="Baker S.C."/>
            <person name="Pink R."/>
            <person name="Carter D.R."/>
            <person name="Collins A."/>
            <person name="Tomlin J."/>
            <person name="Gibbs M."/>
            <person name="Breuker C.J."/>
        </authorList>
    </citation>
    <scope>NUCLEOTIDE SEQUENCE</scope>
    <source>
        <tissue evidence="1">Ovary</tissue>
    </source>
</reference>
<protein>
    <submittedName>
        <fullName evidence="1">Uncharacterized protein</fullName>
    </submittedName>
</protein>
<sequence>MLVCFLGSRITLIRDIGKWHTQDVPTFCEYLLSVIWTPMNSTNYFSLKASFVRFYGYGYVRMNLNIRDLSRYTITGMWYGKFFVNLYGRLGRAQTKFFLWCVV</sequence>
<name>S4PTH6_9NEOP</name>
<accession>S4PTH6</accession>
<reference evidence="1" key="2">
    <citation type="submission" date="2013-05" db="EMBL/GenBank/DDBJ databases">
        <authorList>
            <person name="Carter J.-M."/>
            <person name="Baker S.C."/>
            <person name="Pink R."/>
            <person name="Carter D.R.F."/>
            <person name="Collins A."/>
            <person name="Tomlin J."/>
            <person name="Gibbs M."/>
            <person name="Breuker C.J."/>
        </authorList>
    </citation>
    <scope>NUCLEOTIDE SEQUENCE</scope>
    <source>
        <tissue evidence="1">Ovary</tissue>
    </source>
</reference>
<proteinExistence type="predicted"/>
<dbReference type="EMBL" id="GAIX01012023">
    <property type="protein sequence ID" value="JAA80537.1"/>
    <property type="molecule type" value="Transcribed_RNA"/>
</dbReference>